<name>T0ZNE6_9ZZZZ</name>
<dbReference type="InterPro" id="IPR042264">
    <property type="entry name" value="DPH1/DPH2_2"/>
</dbReference>
<evidence type="ECO:0000256" key="2">
    <source>
        <dbReference type="ARBA" id="ARBA00022679"/>
    </source>
</evidence>
<gene>
    <name evidence="5" type="ORF">B1A_13639</name>
</gene>
<comment type="caution">
    <text evidence="5">The sequence shown here is derived from an EMBL/GenBank/DDBJ whole genome shotgun (WGS) entry which is preliminary data.</text>
</comment>
<dbReference type="AlphaFoldDB" id="T0ZNE6"/>
<dbReference type="InterPro" id="IPR016435">
    <property type="entry name" value="DPH1/DPH2"/>
</dbReference>
<organism evidence="5">
    <name type="scientific">mine drainage metagenome</name>
    <dbReference type="NCBI Taxonomy" id="410659"/>
    <lineage>
        <taxon>unclassified sequences</taxon>
        <taxon>metagenomes</taxon>
        <taxon>ecological metagenomes</taxon>
    </lineage>
</organism>
<dbReference type="EC" id="2.5.1.108" evidence="1"/>
<dbReference type="InterPro" id="IPR042263">
    <property type="entry name" value="DPH1/DPH2_1"/>
</dbReference>
<protein>
    <recommendedName>
        <fullName evidence="1">2-(3-amino-3-carboxypropyl)histidine synthase</fullName>
        <ecNumber evidence="1">2.5.1.108</ecNumber>
    </recommendedName>
</protein>
<comment type="catalytic activity">
    <reaction evidence="4">
        <text>L-histidyl-[translation elongation factor 2] + S-adenosyl-L-methionine = 2-[(3S)-amino-3-carboxypropyl]-L-histidyl-[translation elongation factor 2] + S-methyl-5'-thioadenosine + H(+)</text>
        <dbReference type="Rhea" id="RHEA:36783"/>
        <dbReference type="Rhea" id="RHEA-COMP:9748"/>
        <dbReference type="Rhea" id="RHEA-COMP:9749"/>
        <dbReference type="ChEBI" id="CHEBI:15378"/>
        <dbReference type="ChEBI" id="CHEBI:17509"/>
        <dbReference type="ChEBI" id="CHEBI:29979"/>
        <dbReference type="ChEBI" id="CHEBI:59789"/>
        <dbReference type="ChEBI" id="CHEBI:73995"/>
        <dbReference type="EC" id="2.5.1.108"/>
    </reaction>
</comment>
<keyword evidence="3" id="KW-0949">S-adenosyl-L-methionine</keyword>
<sequence length="163" mass="18668">MIYVDPSETIKKLKEMKAKRILLQLPDGLKPRVFDYFTALSKEFNVIVSSEGFYGACDIGTMDVYGKVDCIVQLGHSRIPNIDYPIPVIFEEYLEKAQEDFSNVDFSILKESGYSKIGILYSIQYKNTEEIVSEYLRSLGYDVQKGKKDNRLAYDGRVLGCNY</sequence>
<reference evidence="5" key="2">
    <citation type="journal article" date="2014" name="ISME J.">
        <title>Microbial stratification in low pH oxic and suboxic macroscopic growths along an acid mine drainage.</title>
        <authorList>
            <person name="Mendez-Garcia C."/>
            <person name="Mesa V."/>
            <person name="Sprenger R.R."/>
            <person name="Richter M."/>
            <person name="Diez M.S."/>
            <person name="Solano J."/>
            <person name="Bargiela R."/>
            <person name="Golyshina O.V."/>
            <person name="Manteca A."/>
            <person name="Ramos J.L."/>
            <person name="Gallego J.R."/>
            <person name="Llorente I."/>
            <person name="Martins Dos Santos V.A."/>
            <person name="Jensen O.N."/>
            <person name="Pelaez A.I."/>
            <person name="Sanchez J."/>
            <person name="Ferrer M."/>
        </authorList>
    </citation>
    <scope>NUCLEOTIDE SEQUENCE</scope>
</reference>
<dbReference type="GO" id="GO:0017183">
    <property type="term" value="P:protein histidyl modification to diphthamide"/>
    <property type="evidence" value="ECO:0007669"/>
    <property type="project" value="InterPro"/>
</dbReference>
<feature type="non-terminal residue" evidence="5">
    <location>
        <position position="163"/>
    </location>
</feature>
<dbReference type="Gene3D" id="3.40.50.11840">
    <property type="entry name" value="Diphthamide synthesis DPH1/DPH2 domain 1"/>
    <property type="match status" value="1"/>
</dbReference>
<evidence type="ECO:0000256" key="3">
    <source>
        <dbReference type="ARBA" id="ARBA00022691"/>
    </source>
</evidence>
<dbReference type="NCBIfam" id="TIGR00322">
    <property type="entry name" value="diphth2_R"/>
    <property type="match status" value="1"/>
</dbReference>
<evidence type="ECO:0000256" key="1">
    <source>
        <dbReference type="ARBA" id="ARBA00012221"/>
    </source>
</evidence>
<keyword evidence="2" id="KW-0808">Transferase</keyword>
<proteinExistence type="predicted"/>
<dbReference type="Gene3D" id="3.40.50.11850">
    <property type="entry name" value="Diphthamide synthesis DPH1/DPH2 domain 2"/>
    <property type="match status" value="1"/>
</dbReference>
<dbReference type="GO" id="GO:0090560">
    <property type="term" value="F:2-(3-amino-3-carboxypropyl)histidine synthase activity"/>
    <property type="evidence" value="ECO:0007669"/>
    <property type="project" value="UniProtKB-EC"/>
</dbReference>
<evidence type="ECO:0000313" key="5">
    <source>
        <dbReference type="EMBL" id="EQD49876.1"/>
    </source>
</evidence>
<reference evidence="5" key="1">
    <citation type="submission" date="2013-08" db="EMBL/GenBank/DDBJ databases">
        <authorList>
            <person name="Mendez C."/>
            <person name="Richter M."/>
            <person name="Ferrer M."/>
            <person name="Sanchez J."/>
        </authorList>
    </citation>
    <scope>NUCLEOTIDE SEQUENCE</scope>
</reference>
<evidence type="ECO:0000256" key="4">
    <source>
        <dbReference type="ARBA" id="ARBA00048403"/>
    </source>
</evidence>
<accession>T0ZNE6</accession>
<dbReference type="EMBL" id="AUZX01009988">
    <property type="protein sequence ID" value="EQD49876.1"/>
    <property type="molecule type" value="Genomic_DNA"/>
</dbReference>
<dbReference type="Pfam" id="PF01866">
    <property type="entry name" value="Diphthamide_syn"/>
    <property type="match status" value="1"/>
</dbReference>